<evidence type="ECO:0000313" key="4">
    <source>
        <dbReference type="EMBL" id="HGW91696.1"/>
    </source>
</evidence>
<proteinExistence type="predicted"/>
<dbReference type="InterPro" id="IPR015797">
    <property type="entry name" value="NUDIX_hydrolase-like_dom_sf"/>
</dbReference>
<feature type="domain" description="Nudix hydrolase" evidence="3">
    <location>
        <begin position="2"/>
        <end position="141"/>
    </location>
</feature>
<reference evidence="4" key="1">
    <citation type="journal article" date="2020" name="mSystems">
        <title>Genome- and Community-Level Interaction Insights into Carbon Utilization and Element Cycling Functions of Hydrothermarchaeota in Hydrothermal Sediment.</title>
        <authorList>
            <person name="Zhou Z."/>
            <person name="Liu Y."/>
            <person name="Xu W."/>
            <person name="Pan J."/>
            <person name="Luo Z.H."/>
            <person name="Li M."/>
        </authorList>
    </citation>
    <scope>NUCLEOTIDE SEQUENCE [LARGE SCALE GENOMIC DNA]</scope>
    <source>
        <strain evidence="4">SpSt-780</strain>
    </source>
</reference>
<dbReference type="Pfam" id="PF00293">
    <property type="entry name" value="NUDIX"/>
    <property type="match status" value="1"/>
</dbReference>
<comment type="cofactor">
    <cofactor evidence="1">
        <name>Mg(2+)</name>
        <dbReference type="ChEBI" id="CHEBI:18420"/>
    </cofactor>
</comment>
<dbReference type="EMBL" id="DTHG01000050">
    <property type="protein sequence ID" value="HGW91696.1"/>
    <property type="molecule type" value="Genomic_DNA"/>
</dbReference>
<dbReference type="SUPFAM" id="SSF55811">
    <property type="entry name" value="Nudix"/>
    <property type="match status" value="1"/>
</dbReference>
<protein>
    <submittedName>
        <fullName evidence="4">NUDIX domain-containing protein</fullName>
    </submittedName>
</protein>
<keyword evidence="2" id="KW-0378">Hydrolase</keyword>
<dbReference type="PROSITE" id="PS51462">
    <property type="entry name" value="NUDIX"/>
    <property type="match status" value="1"/>
</dbReference>
<name>A0A7C4U6Z8_UNCW3</name>
<comment type="caution">
    <text evidence="4">The sequence shown here is derived from an EMBL/GenBank/DDBJ whole genome shotgun (WGS) entry which is preliminary data.</text>
</comment>
<accession>A0A7C4U6Z8</accession>
<sequence length="151" mass="17375">MEIRNSVKAIIIKDGKILTIKCVDKLGIFYLLPGGGQKPGETMIEALKRECIEEIGVDVEVHDLKLIREYIGRNHEFSDEDKDIHQIEFMFLCSIKEGEIPKPGNNPDSFQESIEWIPLKEIEKYRLYPQSARNILKNLGENKTIYLGDIN</sequence>
<organism evidence="4">
    <name type="scientific">candidate division WOR-3 bacterium</name>
    <dbReference type="NCBI Taxonomy" id="2052148"/>
    <lineage>
        <taxon>Bacteria</taxon>
        <taxon>Bacteria division WOR-3</taxon>
    </lineage>
</organism>
<evidence type="ECO:0000259" key="3">
    <source>
        <dbReference type="PROSITE" id="PS51462"/>
    </source>
</evidence>
<dbReference type="InterPro" id="IPR000086">
    <property type="entry name" value="NUDIX_hydrolase_dom"/>
</dbReference>
<dbReference type="AlphaFoldDB" id="A0A7C4U6Z8"/>
<evidence type="ECO:0000256" key="1">
    <source>
        <dbReference type="ARBA" id="ARBA00001946"/>
    </source>
</evidence>
<dbReference type="Gene3D" id="3.90.79.10">
    <property type="entry name" value="Nucleoside Triphosphate Pyrophosphohydrolase"/>
    <property type="match status" value="1"/>
</dbReference>
<evidence type="ECO:0000256" key="2">
    <source>
        <dbReference type="ARBA" id="ARBA00022801"/>
    </source>
</evidence>
<dbReference type="CDD" id="cd18880">
    <property type="entry name" value="NUDIX_ADPRase"/>
    <property type="match status" value="1"/>
</dbReference>
<dbReference type="PANTHER" id="PTHR43046:SF14">
    <property type="entry name" value="MUTT_NUDIX FAMILY PROTEIN"/>
    <property type="match status" value="1"/>
</dbReference>
<dbReference type="GO" id="GO:0016787">
    <property type="term" value="F:hydrolase activity"/>
    <property type="evidence" value="ECO:0007669"/>
    <property type="project" value="UniProtKB-KW"/>
</dbReference>
<gene>
    <name evidence="4" type="ORF">ENV67_04045</name>
</gene>
<dbReference type="PANTHER" id="PTHR43046">
    <property type="entry name" value="GDP-MANNOSE MANNOSYL HYDROLASE"/>
    <property type="match status" value="1"/>
</dbReference>